<evidence type="ECO:0000313" key="6">
    <source>
        <dbReference type="EMBL" id="KAE9023984.1"/>
    </source>
</evidence>
<comment type="subcellular location">
    <subcellularLocation>
        <location evidence="1">Endomembrane system</location>
        <topology evidence="1">Multi-pass membrane protein</topology>
    </subcellularLocation>
</comment>
<protein>
    <recommendedName>
        <fullName evidence="10">Cation-transporting P-type ATPase C-terminal domain-containing protein</fullName>
    </recommendedName>
</protein>
<keyword evidence="2" id="KW-0812">Transmembrane</keyword>
<organism evidence="7 8">
    <name type="scientific">Phytophthora rubi</name>
    <dbReference type="NCBI Taxonomy" id="129364"/>
    <lineage>
        <taxon>Eukaryota</taxon>
        <taxon>Sar</taxon>
        <taxon>Stramenopiles</taxon>
        <taxon>Oomycota</taxon>
        <taxon>Peronosporomycetes</taxon>
        <taxon>Peronosporales</taxon>
        <taxon>Peronosporaceae</taxon>
        <taxon>Phytophthora</taxon>
    </lineage>
</organism>
<reference evidence="7 8" key="1">
    <citation type="submission" date="2018-08" db="EMBL/GenBank/DDBJ databases">
        <title>Genomic investigation of the strawberry pathogen Phytophthora fragariae indicates pathogenicity is determined by transcriptional variation in three key races.</title>
        <authorList>
            <person name="Adams T.M."/>
            <person name="Armitage A.D."/>
            <person name="Sobczyk M.K."/>
            <person name="Bates H.J."/>
            <person name="Dunwell J.M."/>
            <person name="Nellist C.F."/>
            <person name="Harrison R.J."/>
        </authorList>
    </citation>
    <scope>NUCLEOTIDE SEQUENCE [LARGE SCALE GENOMIC DNA]</scope>
    <source>
        <strain evidence="6 9">SCRP324</strain>
        <strain evidence="7 8">SCRP333</strain>
    </source>
</reference>
<dbReference type="EMBL" id="QXFT01000671">
    <property type="protein sequence ID" value="KAE9338254.1"/>
    <property type="molecule type" value="Genomic_DNA"/>
</dbReference>
<dbReference type="Gene3D" id="1.20.1110.10">
    <property type="entry name" value="Calcium-transporting ATPase, transmembrane domain"/>
    <property type="match status" value="1"/>
</dbReference>
<dbReference type="OrthoDB" id="116380at2759"/>
<evidence type="ECO:0000256" key="1">
    <source>
        <dbReference type="ARBA" id="ARBA00004127"/>
    </source>
</evidence>
<dbReference type="AlphaFoldDB" id="A0A6A4FFR8"/>
<dbReference type="GO" id="GO:0005388">
    <property type="term" value="F:P-type calcium transporter activity"/>
    <property type="evidence" value="ECO:0007669"/>
    <property type="project" value="TreeGrafter"/>
</dbReference>
<dbReference type="InterPro" id="IPR023214">
    <property type="entry name" value="HAD_sf"/>
</dbReference>
<dbReference type="PANTHER" id="PTHR24093">
    <property type="entry name" value="CATION TRANSPORTING ATPASE"/>
    <property type="match status" value="1"/>
</dbReference>
<evidence type="ECO:0000256" key="2">
    <source>
        <dbReference type="ARBA" id="ARBA00022692"/>
    </source>
</evidence>
<keyword evidence="4" id="KW-1133">Transmembrane helix</keyword>
<gene>
    <name evidence="6" type="ORF">PR002_g11579</name>
    <name evidence="7" type="ORF">PR003_g11597</name>
</gene>
<dbReference type="Proteomes" id="UP000435112">
    <property type="component" value="Unassembled WGS sequence"/>
</dbReference>
<evidence type="ECO:0000256" key="3">
    <source>
        <dbReference type="ARBA" id="ARBA00022842"/>
    </source>
</evidence>
<evidence type="ECO:0000313" key="7">
    <source>
        <dbReference type="EMBL" id="KAE9338254.1"/>
    </source>
</evidence>
<dbReference type="GO" id="GO:0012505">
    <property type="term" value="C:endomembrane system"/>
    <property type="evidence" value="ECO:0007669"/>
    <property type="project" value="UniProtKB-SubCell"/>
</dbReference>
<keyword evidence="8" id="KW-1185">Reference proteome</keyword>
<dbReference type="Proteomes" id="UP000434957">
    <property type="component" value="Unassembled WGS sequence"/>
</dbReference>
<evidence type="ECO:0000313" key="9">
    <source>
        <dbReference type="Proteomes" id="UP000435112"/>
    </source>
</evidence>
<sequence length="173" mass="18860">MRRMLRGRSLVRHLAACETVGNATTLCVDKTGTLTANQMSVARLWLAPETEADFVSLLDNSPDTQVDFNSASAARGAMNDSMIRTLCEGVALNSTAELLPLEDDEVSDTPRKALGSQTEGALLSFASACSGGEFDYAEMRKNANIRRVLPFSSDRKRMSVVVPIQGEDDQWRT</sequence>
<dbReference type="Pfam" id="PF13246">
    <property type="entry name" value="Cation_ATPase"/>
    <property type="match status" value="1"/>
</dbReference>
<dbReference type="EMBL" id="QXFU01000698">
    <property type="protein sequence ID" value="KAE9023984.1"/>
    <property type="molecule type" value="Genomic_DNA"/>
</dbReference>
<dbReference type="InterPro" id="IPR023299">
    <property type="entry name" value="ATPase_P-typ_cyto_dom_N"/>
</dbReference>
<evidence type="ECO:0000256" key="5">
    <source>
        <dbReference type="ARBA" id="ARBA00023136"/>
    </source>
</evidence>
<dbReference type="SUPFAM" id="SSF81660">
    <property type="entry name" value="Metal cation-transporting ATPase, ATP-binding domain N"/>
    <property type="match status" value="1"/>
</dbReference>
<evidence type="ECO:0000256" key="4">
    <source>
        <dbReference type="ARBA" id="ARBA00022989"/>
    </source>
</evidence>
<proteinExistence type="predicted"/>
<evidence type="ECO:0000313" key="8">
    <source>
        <dbReference type="Proteomes" id="UP000434957"/>
    </source>
</evidence>
<dbReference type="Gene3D" id="3.40.50.1000">
    <property type="entry name" value="HAD superfamily/HAD-like"/>
    <property type="match status" value="1"/>
</dbReference>
<dbReference type="PROSITE" id="PS00154">
    <property type="entry name" value="ATPASE_E1_E2"/>
    <property type="match status" value="1"/>
</dbReference>
<comment type="caution">
    <text evidence="7">The sequence shown here is derived from an EMBL/GenBank/DDBJ whole genome shotgun (WGS) entry which is preliminary data.</text>
</comment>
<accession>A0A6A4FFR8</accession>
<dbReference type="GO" id="GO:0005886">
    <property type="term" value="C:plasma membrane"/>
    <property type="evidence" value="ECO:0007669"/>
    <property type="project" value="TreeGrafter"/>
</dbReference>
<dbReference type="Gene3D" id="3.40.1110.10">
    <property type="entry name" value="Calcium-transporting ATPase, cytoplasmic domain N"/>
    <property type="match status" value="1"/>
</dbReference>
<dbReference type="PANTHER" id="PTHR24093:SF369">
    <property type="entry name" value="CALCIUM-TRANSPORTING ATPASE"/>
    <property type="match status" value="1"/>
</dbReference>
<name>A0A6A4FFR8_9STRA</name>
<dbReference type="InterPro" id="IPR018303">
    <property type="entry name" value="ATPase_P-typ_P_site"/>
</dbReference>
<keyword evidence="5" id="KW-0472">Membrane</keyword>
<evidence type="ECO:0008006" key="10">
    <source>
        <dbReference type="Google" id="ProtNLM"/>
    </source>
</evidence>
<dbReference type="GO" id="GO:0000166">
    <property type="term" value="F:nucleotide binding"/>
    <property type="evidence" value="ECO:0007669"/>
    <property type="project" value="InterPro"/>
</dbReference>
<keyword evidence="3" id="KW-0460">Magnesium</keyword>